<dbReference type="AlphaFoldDB" id="A0A512IQ02"/>
<evidence type="ECO:0000313" key="2">
    <source>
        <dbReference type="Proteomes" id="UP000321258"/>
    </source>
</evidence>
<organism evidence="1 2">
    <name type="scientific">Methylobacterium haplocladii</name>
    <dbReference type="NCBI Taxonomy" id="1176176"/>
    <lineage>
        <taxon>Bacteria</taxon>
        <taxon>Pseudomonadati</taxon>
        <taxon>Pseudomonadota</taxon>
        <taxon>Alphaproteobacteria</taxon>
        <taxon>Hyphomicrobiales</taxon>
        <taxon>Methylobacteriaceae</taxon>
        <taxon>Methylobacterium</taxon>
    </lineage>
</organism>
<comment type="caution">
    <text evidence="1">The sequence shown here is derived from an EMBL/GenBank/DDBJ whole genome shotgun (WGS) entry which is preliminary data.</text>
</comment>
<keyword evidence="2" id="KW-1185">Reference proteome</keyword>
<sequence>MLPIVLTYASRRLVADLSPVDEPTAYRVHEEDHDMETEALERPADLTIWRTLPAASPLAQPERYDTLREALEAAAGALTDPAKQPWIITEEGEILSPNWIRTYLN</sequence>
<evidence type="ECO:0000313" key="1">
    <source>
        <dbReference type="EMBL" id="GEO99759.1"/>
    </source>
</evidence>
<proteinExistence type="predicted"/>
<reference evidence="1 2" key="1">
    <citation type="submission" date="2019-07" db="EMBL/GenBank/DDBJ databases">
        <title>Whole genome shotgun sequence of Methylobacterium haplocladii NBRC 107714.</title>
        <authorList>
            <person name="Hosoyama A."/>
            <person name="Uohara A."/>
            <person name="Ohji S."/>
            <person name="Ichikawa N."/>
        </authorList>
    </citation>
    <scope>NUCLEOTIDE SEQUENCE [LARGE SCALE GENOMIC DNA]</scope>
    <source>
        <strain evidence="1 2">NBRC 107714</strain>
    </source>
</reference>
<accession>A0A512IQ02</accession>
<name>A0A512IQ02_9HYPH</name>
<dbReference type="EMBL" id="BJZT01000022">
    <property type="protein sequence ID" value="GEO99759.1"/>
    <property type="molecule type" value="Genomic_DNA"/>
</dbReference>
<gene>
    <name evidence="1" type="ORF">MHA02_21470</name>
</gene>
<dbReference type="Proteomes" id="UP000321258">
    <property type="component" value="Unassembled WGS sequence"/>
</dbReference>
<protein>
    <submittedName>
        <fullName evidence="1">Uncharacterized protein</fullName>
    </submittedName>
</protein>